<dbReference type="EMBL" id="JBIPKE010000020">
    <property type="protein sequence ID" value="MFH6985577.1"/>
    <property type="molecule type" value="Genomic_DNA"/>
</dbReference>
<feature type="domain" description="HTH marR-type" evidence="1">
    <location>
        <begin position="36"/>
        <end position="136"/>
    </location>
</feature>
<dbReference type="SMART" id="SM00347">
    <property type="entry name" value="HTH_MARR"/>
    <property type="match status" value="1"/>
</dbReference>
<dbReference type="Pfam" id="PF12802">
    <property type="entry name" value="MarR_2"/>
    <property type="match status" value="1"/>
</dbReference>
<dbReference type="Proteomes" id="UP001610063">
    <property type="component" value="Unassembled WGS sequence"/>
</dbReference>
<dbReference type="SUPFAM" id="SSF46785">
    <property type="entry name" value="Winged helix' DNA-binding domain"/>
    <property type="match status" value="1"/>
</dbReference>
<evidence type="ECO:0000259" key="1">
    <source>
        <dbReference type="SMART" id="SM00347"/>
    </source>
</evidence>
<dbReference type="InterPro" id="IPR036390">
    <property type="entry name" value="WH_DNA-bd_sf"/>
</dbReference>
<dbReference type="RefSeq" id="WP_395418999.1">
    <property type="nucleotide sequence ID" value="NZ_JBIPKE010000020.1"/>
</dbReference>
<sequence>MANSVFDTTYQLQNVESKIIVSLERISEAFKVLLWEDSKTHGLTPIQVQILVFCLFHSPDKRKGKQLASELNVTKATISDAVKALEQKELISKTTETDARSYIIDLTTHGKEVAEKVSFFANPLHSPIERLSEEKKSILLRSLLDLISNLQSAGIISLNRMCLSCKYHEPRQEDHYCHLLQKKLSDQELRIDCSEHVSIH</sequence>
<evidence type="ECO:0000313" key="3">
    <source>
        <dbReference type="Proteomes" id="UP001610063"/>
    </source>
</evidence>
<proteinExistence type="predicted"/>
<dbReference type="Gene3D" id="1.10.10.10">
    <property type="entry name" value="Winged helix-like DNA-binding domain superfamily/Winged helix DNA-binding domain"/>
    <property type="match status" value="1"/>
</dbReference>
<organism evidence="2 3">
    <name type="scientific">Marinoscillum luteum</name>
    <dbReference type="NCBI Taxonomy" id="861051"/>
    <lineage>
        <taxon>Bacteria</taxon>
        <taxon>Pseudomonadati</taxon>
        <taxon>Bacteroidota</taxon>
        <taxon>Cytophagia</taxon>
        <taxon>Cytophagales</taxon>
        <taxon>Reichenbachiellaceae</taxon>
        <taxon>Marinoscillum</taxon>
    </lineage>
</organism>
<dbReference type="InterPro" id="IPR039422">
    <property type="entry name" value="MarR/SlyA-like"/>
</dbReference>
<reference evidence="2 3" key="1">
    <citation type="journal article" date="2013" name="Int. J. Syst. Evol. Microbiol.">
        <title>Marinoscillum luteum sp. nov., isolated from marine sediment.</title>
        <authorList>
            <person name="Cha I.T."/>
            <person name="Park S.J."/>
            <person name="Kim S.J."/>
            <person name="Kim J.G."/>
            <person name="Jung M.Y."/>
            <person name="Shin K.S."/>
            <person name="Kwon K.K."/>
            <person name="Yang S.H."/>
            <person name="Seo Y.S."/>
            <person name="Rhee S.K."/>
        </authorList>
    </citation>
    <scope>NUCLEOTIDE SEQUENCE [LARGE SCALE GENOMIC DNA]</scope>
    <source>
        <strain evidence="2 3">KCTC 23939</strain>
    </source>
</reference>
<dbReference type="InterPro" id="IPR036388">
    <property type="entry name" value="WH-like_DNA-bd_sf"/>
</dbReference>
<keyword evidence="3" id="KW-1185">Reference proteome</keyword>
<accession>A0ABW7ND70</accession>
<gene>
    <name evidence="2" type="ORF">ACHKAR_19145</name>
</gene>
<protein>
    <submittedName>
        <fullName evidence="2">MarR family winged helix-turn-helix transcriptional regulator</fullName>
    </submittedName>
</protein>
<dbReference type="PANTHER" id="PTHR33164:SF43">
    <property type="entry name" value="HTH-TYPE TRANSCRIPTIONAL REPRESSOR YETL"/>
    <property type="match status" value="1"/>
</dbReference>
<name>A0ABW7ND70_9BACT</name>
<dbReference type="InterPro" id="IPR000835">
    <property type="entry name" value="HTH_MarR-typ"/>
</dbReference>
<comment type="caution">
    <text evidence="2">The sequence shown here is derived from an EMBL/GenBank/DDBJ whole genome shotgun (WGS) entry which is preliminary data.</text>
</comment>
<evidence type="ECO:0000313" key="2">
    <source>
        <dbReference type="EMBL" id="MFH6985577.1"/>
    </source>
</evidence>
<dbReference type="PANTHER" id="PTHR33164">
    <property type="entry name" value="TRANSCRIPTIONAL REGULATOR, MARR FAMILY"/>
    <property type="match status" value="1"/>
</dbReference>